<dbReference type="InterPro" id="IPR011004">
    <property type="entry name" value="Trimer_LpxA-like_sf"/>
</dbReference>
<dbReference type="CDD" id="cd04647">
    <property type="entry name" value="LbH_MAT_like"/>
    <property type="match status" value="1"/>
</dbReference>
<sequence length="179" mass="19888">MRVVDEIGLKKTLKFVLYSFLQIIYRLCFLPPLRKIFLTLSGAKIGKHSILMNVNFFNWHHRGPTGLKVGNECFIGDETLIDLYDNVTLENQVTIAQRVTILTHTNVGYKDHPLQKYFPKSSKPVTFKSGCVIAASSTILPGITIGKQAFVAAGSVVTKDVPNNTLVAGVPARFVRKIK</sequence>
<dbReference type="InterPro" id="IPR018357">
    <property type="entry name" value="Hexapep_transf_CS"/>
</dbReference>
<reference evidence="4 5" key="1">
    <citation type="journal article" date="2015" name="Nature">
        <title>rRNA introns, odd ribosomes, and small enigmatic genomes across a large radiation of phyla.</title>
        <authorList>
            <person name="Brown C.T."/>
            <person name="Hug L.A."/>
            <person name="Thomas B.C."/>
            <person name="Sharon I."/>
            <person name="Castelle C.J."/>
            <person name="Singh A."/>
            <person name="Wilkins M.J."/>
            <person name="Williams K.H."/>
            <person name="Banfield J.F."/>
        </authorList>
    </citation>
    <scope>NUCLEOTIDE SEQUENCE [LARGE SCALE GENOMIC DNA]</scope>
</reference>
<evidence type="ECO:0000256" key="2">
    <source>
        <dbReference type="ARBA" id="ARBA00022679"/>
    </source>
</evidence>
<dbReference type="Gene3D" id="2.160.10.10">
    <property type="entry name" value="Hexapeptide repeat proteins"/>
    <property type="match status" value="1"/>
</dbReference>
<comment type="caution">
    <text evidence="4">The sequence shown here is derived from an EMBL/GenBank/DDBJ whole genome shotgun (WGS) entry which is preliminary data.</text>
</comment>
<dbReference type="SUPFAM" id="SSF51161">
    <property type="entry name" value="Trimeric LpxA-like enzymes"/>
    <property type="match status" value="1"/>
</dbReference>
<dbReference type="PANTHER" id="PTHR23416:SF23">
    <property type="entry name" value="ACETYLTRANSFERASE C18B11.09C-RELATED"/>
    <property type="match status" value="1"/>
</dbReference>
<proteinExistence type="inferred from homology"/>
<name>A0A0G0NU74_9BACT</name>
<protein>
    <recommendedName>
        <fullName evidence="6">Acetyltransferase</fullName>
    </recommendedName>
</protein>
<evidence type="ECO:0000256" key="1">
    <source>
        <dbReference type="ARBA" id="ARBA00007274"/>
    </source>
</evidence>
<organism evidence="4 5">
    <name type="scientific">Candidatus Curtissbacteria bacterium GW2011_GWC2_38_9</name>
    <dbReference type="NCBI Taxonomy" id="1618414"/>
    <lineage>
        <taxon>Bacteria</taxon>
        <taxon>Candidatus Curtissiibacteriota</taxon>
    </lineage>
</organism>
<evidence type="ECO:0008006" key="6">
    <source>
        <dbReference type="Google" id="ProtNLM"/>
    </source>
</evidence>
<dbReference type="InterPro" id="IPR051159">
    <property type="entry name" value="Hexapeptide_acetyltransf"/>
</dbReference>
<keyword evidence="3" id="KW-0677">Repeat</keyword>
<comment type="similarity">
    <text evidence="1">Belongs to the transferase hexapeptide repeat family.</text>
</comment>
<dbReference type="Proteomes" id="UP000034893">
    <property type="component" value="Unassembled WGS sequence"/>
</dbReference>
<dbReference type="PROSITE" id="PS00101">
    <property type="entry name" value="HEXAPEP_TRANSFERASES"/>
    <property type="match status" value="1"/>
</dbReference>
<evidence type="ECO:0000313" key="5">
    <source>
        <dbReference type="Proteomes" id="UP000034893"/>
    </source>
</evidence>
<keyword evidence="2" id="KW-0808">Transferase</keyword>
<dbReference type="PANTHER" id="PTHR23416">
    <property type="entry name" value="SIALIC ACID SYNTHASE-RELATED"/>
    <property type="match status" value="1"/>
</dbReference>
<evidence type="ECO:0000256" key="3">
    <source>
        <dbReference type="ARBA" id="ARBA00022737"/>
    </source>
</evidence>
<dbReference type="AlphaFoldDB" id="A0A0G0NU74"/>
<dbReference type="GO" id="GO:0008374">
    <property type="term" value="F:O-acyltransferase activity"/>
    <property type="evidence" value="ECO:0007669"/>
    <property type="project" value="TreeGrafter"/>
</dbReference>
<accession>A0A0G0NU74</accession>
<dbReference type="GO" id="GO:0005829">
    <property type="term" value="C:cytosol"/>
    <property type="evidence" value="ECO:0007669"/>
    <property type="project" value="TreeGrafter"/>
</dbReference>
<gene>
    <name evidence="4" type="ORF">UT12_C0014G0002</name>
</gene>
<evidence type="ECO:0000313" key="4">
    <source>
        <dbReference type="EMBL" id="KKQ89424.1"/>
    </source>
</evidence>
<dbReference type="EMBL" id="LBVP01000014">
    <property type="protein sequence ID" value="KKQ89424.1"/>
    <property type="molecule type" value="Genomic_DNA"/>
</dbReference>